<dbReference type="Ensembl" id="ENSHHUT00000086952.1">
    <property type="protein sequence ID" value="ENSHHUP00000084311.1"/>
    <property type="gene ID" value="ENSHHUG00000048882.1"/>
</dbReference>
<comment type="caution">
    <text evidence="3">Lacks conserved residue(s) required for the propagation of feature annotation.</text>
</comment>
<evidence type="ECO:0000313" key="6">
    <source>
        <dbReference type="Proteomes" id="UP000314982"/>
    </source>
</evidence>
<reference evidence="5" key="2">
    <citation type="submission" date="2025-08" db="UniProtKB">
        <authorList>
            <consortium name="Ensembl"/>
        </authorList>
    </citation>
    <scope>IDENTIFICATION</scope>
</reference>
<dbReference type="FunFam" id="2.30.140.10:FF:000005">
    <property type="entry name" value="Spermine synthase"/>
    <property type="match status" value="1"/>
</dbReference>
<sequence>HCIVLHTDCPSTVRGLQSIFQEQEMTETVHDTEGHGYLATFIGKNDMQHSKYDFSVFSQLLNALEKKLKSLLHGNIMRVKRLPALTRGAAVDRYWPTADGRLVEYDIDRVVYDEDSAYQNIKILHSQQFGNILILNGDVNLAESDLPYTQAIMGRGKENYTGKEVLILGGGDGGILAEAVKLKPKMITMVEISFQDATCHFPLWPACGSVLDNLKGDSKIPEPHGGT</sequence>
<comment type="similarity">
    <text evidence="1">Belongs to the spermidine/spermine synthase family.</text>
</comment>
<dbReference type="GeneTree" id="ENSGT00870000136506"/>
<dbReference type="InterPro" id="IPR040900">
    <property type="entry name" value="SpmSyn_N"/>
</dbReference>
<dbReference type="InterPro" id="IPR029063">
    <property type="entry name" value="SAM-dependent_MTases_sf"/>
</dbReference>
<dbReference type="InterPro" id="IPR030374">
    <property type="entry name" value="PABS"/>
</dbReference>
<protein>
    <submittedName>
        <fullName evidence="5">Spermine synthase</fullName>
    </submittedName>
</protein>
<dbReference type="InterPro" id="IPR037163">
    <property type="entry name" value="Spermidine_synt_N_sf"/>
</dbReference>
<keyword evidence="3" id="KW-0620">Polyamine biosynthesis</keyword>
<dbReference type="Gene3D" id="2.30.140.10">
    <property type="entry name" value="Spermidine synthase, tetramerisation domain"/>
    <property type="match status" value="1"/>
</dbReference>
<evidence type="ECO:0000259" key="4">
    <source>
        <dbReference type="PROSITE" id="PS51006"/>
    </source>
</evidence>
<dbReference type="InterPro" id="IPR035246">
    <property type="entry name" value="Spermidine_synt_N"/>
</dbReference>
<feature type="domain" description="PABS" evidence="4">
    <location>
        <begin position="93"/>
        <end position="192"/>
    </location>
</feature>
<dbReference type="PANTHER" id="PTHR46315:SF1">
    <property type="entry name" value="SPERMINE SYNTHASE"/>
    <property type="match status" value="1"/>
</dbReference>
<evidence type="ECO:0000256" key="1">
    <source>
        <dbReference type="ARBA" id="ARBA00007867"/>
    </source>
</evidence>
<dbReference type="Pfam" id="PF01564">
    <property type="entry name" value="Spermine_synth"/>
    <property type="match status" value="1"/>
</dbReference>
<dbReference type="PANTHER" id="PTHR46315">
    <property type="entry name" value="SPERMINE SYNTHASE"/>
    <property type="match status" value="1"/>
</dbReference>
<dbReference type="Pfam" id="PF17284">
    <property type="entry name" value="Spermine_synt_N"/>
    <property type="match status" value="1"/>
</dbReference>
<dbReference type="Proteomes" id="UP000314982">
    <property type="component" value="Unassembled WGS sequence"/>
</dbReference>
<reference evidence="6" key="1">
    <citation type="submission" date="2018-06" db="EMBL/GenBank/DDBJ databases">
        <title>Genome assembly of Danube salmon.</title>
        <authorList>
            <person name="Macqueen D.J."/>
            <person name="Gundappa M.K."/>
        </authorList>
    </citation>
    <scope>NUCLEOTIDE SEQUENCE [LARGE SCALE GENOMIC DNA]</scope>
</reference>
<keyword evidence="2 3" id="KW-0808">Transferase</keyword>
<dbReference type="Gene3D" id="3.40.50.150">
    <property type="entry name" value="Vaccinia Virus protein VP39"/>
    <property type="match status" value="1"/>
</dbReference>
<dbReference type="Pfam" id="PF17950">
    <property type="entry name" value="SpmSyn_N"/>
    <property type="match status" value="2"/>
</dbReference>
<dbReference type="SUPFAM" id="SSF53335">
    <property type="entry name" value="S-adenosyl-L-methionine-dependent methyltransferases"/>
    <property type="match status" value="1"/>
</dbReference>
<dbReference type="PROSITE" id="PS51006">
    <property type="entry name" value="PABS_2"/>
    <property type="match status" value="1"/>
</dbReference>
<evidence type="ECO:0000256" key="3">
    <source>
        <dbReference type="PROSITE-ProRule" id="PRU00354"/>
    </source>
</evidence>
<evidence type="ECO:0000256" key="2">
    <source>
        <dbReference type="ARBA" id="ARBA00022679"/>
    </source>
</evidence>
<keyword evidence="6" id="KW-1185">Reference proteome</keyword>
<organism evidence="5 6">
    <name type="scientific">Hucho hucho</name>
    <name type="common">huchen</name>
    <dbReference type="NCBI Taxonomy" id="62062"/>
    <lineage>
        <taxon>Eukaryota</taxon>
        <taxon>Metazoa</taxon>
        <taxon>Chordata</taxon>
        <taxon>Craniata</taxon>
        <taxon>Vertebrata</taxon>
        <taxon>Euteleostomi</taxon>
        <taxon>Actinopterygii</taxon>
        <taxon>Neopterygii</taxon>
        <taxon>Teleostei</taxon>
        <taxon>Protacanthopterygii</taxon>
        <taxon>Salmoniformes</taxon>
        <taxon>Salmonidae</taxon>
        <taxon>Salmoninae</taxon>
        <taxon>Hucho</taxon>
    </lineage>
</organism>
<proteinExistence type="inferred from homology"/>
<accession>A0A4W5R2Z6</accession>
<dbReference type="GO" id="GO:0016768">
    <property type="term" value="F:spermine synthase activity"/>
    <property type="evidence" value="ECO:0007669"/>
    <property type="project" value="InterPro"/>
</dbReference>
<dbReference type="AlphaFoldDB" id="A0A4W5R2Z6"/>
<dbReference type="InterPro" id="IPR015576">
    <property type="entry name" value="Spermine_synthase_animal"/>
</dbReference>
<evidence type="ECO:0000313" key="5">
    <source>
        <dbReference type="Ensembl" id="ENSHHUP00000084311.1"/>
    </source>
</evidence>
<dbReference type="InterPro" id="IPR030373">
    <property type="entry name" value="PABS_CS"/>
</dbReference>
<reference evidence="5" key="3">
    <citation type="submission" date="2025-09" db="UniProtKB">
        <authorList>
            <consortium name="Ensembl"/>
        </authorList>
    </citation>
    <scope>IDENTIFICATION</scope>
</reference>
<dbReference type="GO" id="GO:0006597">
    <property type="term" value="P:spermine biosynthetic process"/>
    <property type="evidence" value="ECO:0007669"/>
    <property type="project" value="InterPro"/>
</dbReference>
<dbReference type="Gene3D" id="3.30.160.110">
    <property type="entry name" value="Siroheme synthase, domain 2"/>
    <property type="match status" value="2"/>
</dbReference>
<name>A0A4W5R2Z6_9TELE</name>
<dbReference type="PROSITE" id="PS01330">
    <property type="entry name" value="PABS_1"/>
    <property type="match status" value="1"/>
</dbReference>